<dbReference type="InterPro" id="IPR027806">
    <property type="entry name" value="HARBI1_dom"/>
</dbReference>
<keyword evidence="8" id="KW-1133">Transmembrane helix</keyword>
<comment type="subcellular location">
    <subcellularLocation>
        <location evidence="2">Nucleus</location>
    </subcellularLocation>
</comment>
<organism evidence="10 11">
    <name type="scientific">Lithocarpus litseifolius</name>
    <dbReference type="NCBI Taxonomy" id="425828"/>
    <lineage>
        <taxon>Eukaryota</taxon>
        <taxon>Viridiplantae</taxon>
        <taxon>Streptophyta</taxon>
        <taxon>Embryophyta</taxon>
        <taxon>Tracheophyta</taxon>
        <taxon>Spermatophyta</taxon>
        <taxon>Magnoliopsida</taxon>
        <taxon>eudicotyledons</taxon>
        <taxon>Gunneridae</taxon>
        <taxon>Pentapetalae</taxon>
        <taxon>rosids</taxon>
        <taxon>fabids</taxon>
        <taxon>Fagales</taxon>
        <taxon>Fagaceae</taxon>
        <taxon>Lithocarpus</taxon>
    </lineage>
</organism>
<evidence type="ECO:0000259" key="9">
    <source>
        <dbReference type="Pfam" id="PF13359"/>
    </source>
</evidence>
<dbReference type="GO" id="GO:0016787">
    <property type="term" value="F:hydrolase activity"/>
    <property type="evidence" value="ECO:0007669"/>
    <property type="project" value="UniProtKB-KW"/>
</dbReference>
<accession>A0AAW2BP00</accession>
<dbReference type="PANTHER" id="PTHR22930">
    <property type="match status" value="1"/>
</dbReference>
<evidence type="ECO:0000256" key="1">
    <source>
        <dbReference type="ARBA" id="ARBA00001968"/>
    </source>
</evidence>
<evidence type="ECO:0000256" key="2">
    <source>
        <dbReference type="ARBA" id="ARBA00004123"/>
    </source>
</evidence>
<protein>
    <recommendedName>
        <fullName evidence="9">DDE Tnp4 domain-containing protein</fullName>
    </recommendedName>
</protein>
<keyword evidence="8" id="KW-0472">Membrane</keyword>
<comment type="caution">
    <text evidence="10">The sequence shown here is derived from an EMBL/GenBank/DDBJ whole genome shotgun (WGS) entry which is preliminary data.</text>
</comment>
<dbReference type="GO" id="GO:0046872">
    <property type="term" value="F:metal ion binding"/>
    <property type="evidence" value="ECO:0007669"/>
    <property type="project" value="UniProtKB-KW"/>
</dbReference>
<comment type="cofactor">
    <cofactor evidence="1">
        <name>a divalent metal cation</name>
        <dbReference type="ChEBI" id="CHEBI:60240"/>
    </cofactor>
</comment>
<keyword evidence="6" id="KW-0378">Hydrolase</keyword>
<evidence type="ECO:0000256" key="6">
    <source>
        <dbReference type="ARBA" id="ARBA00022801"/>
    </source>
</evidence>
<evidence type="ECO:0000256" key="5">
    <source>
        <dbReference type="ARBA" id="ARBA00022723"/>
    </source>
</evidence>
<sequence length="423" mass="49299">MARPPMDQRRRRMMDQRKKIVAVSIFHLHMLQMLSMMMMFLCAMMIVYRQRRVIRRTCRLGWGDKVFDRINERAVKMNRMVWIDDAAAINNVGMDRRAFSKLCDMISTHGKLRELSNVGIDEMVASFLNVLAHDENDGVVGRQLDLCGESSSSGSNSAVMHFNAVLCAVLRLHDILYKKPEPIRENCSDENWKWFKNCLGALDRAYIQVTVPVEDWPRYRTRSNEIATTVLGVCSHDMQFIYVLAGWEGSAADYRVLRNAISRKNGLKVPKGYYYLCNAYYNNCEGFLGPYRGQQYNSNYWRQDRQPTTPQEFFNMKHSSARNVIERAFDLLKGRWRILGSRSSYSIEIQVRIVLACSLLHNHIIREMPVDSQESIPFSNISEGQELEGDHITHLETSDAWNEWRDNLARETFDKWRASRHES</sequence>
<evidence type="ECO:0000256" key="4">
    <source>
        <dbReference type="ARBA" id="ARBA00022722"/>
    </source>
</evidence>
<feature type="transmembrane region" description="Helical" evidence="8">
    <location>
        <begin position="20"/>
        <end position="48"/>
    </location>
</feature>
<evidence type="ECO:0000256" key="7">
    <source>
        <dbReference type="ARBA" id="ARBA00023242"/>
    </source>
</evidence>
<dbReference type="GO" id="GO:0005634">
    <property type="term" value="C:nucleus"/>
    <property type="evidence" value="ECO:0007669"/>
    <property type="project" value="UniProtKB-SubCell"/>
</dbReference>
<dbReference type="PANTHER" id="PTHR22930:SF293">
    <property type="entry name" value="PROTEIN ALP1-LIKE"/>
    <property type="match status" value="1"/>
</dbReference>
<keyword evidence="7" id="KW-0539">Nucleus</keyword>
<evidence type="ECO:0000256" key="3">
    <source>
        <dbReference type="ARBA" id="ARBA00006958"/>
    </source>
</evidence>
<keyword evidence="5" id="KW-0479">Metal-binding</keyword>
<dbReference type="AlphaFoldDB" id="A0AAW2BP00"/>
<dbReference type="EMBL" id="JAZDWU010000011">
    <property type="protein sequence ID" value="KAK9987383.1"/>
    <property type="molecule type" value="Genomic_DNA"/>
</dbReference>
<dbReference type="Pfam" id="PF13359">
    <property type="entry name" value="DDE_Tnp_4"/>
    <property type="match status" value="1"/>
</dbReference>
<evidence type="ECO:0000313" key="11">
    <source>
        <dbReference type="Proteomes" id="UP001459277"/>
    </source>
</evidence>
<keyword evidence="4" id="KW-0540">Nuclease</keyword>
<evidence type="ECO:0000313" key="10">
    <source>
        <dbReference type="EMBL" id="KAK9987383.1"/>
    </source>
</evidence>
<comment type="similarity">
    <text evidence="3">Belongs to the HARBI1 family.</text>
</comment>
<reference evidence="10 11" key="1">
    <citation type="submission" date="2024-01" db="EMBL/GenBank/DDBJ databases">
        <title>A telomere-to-telomere, gap-free genome of sweet tea (Lithocarpus litseifolius).</title>
        <authorList>
            <person name="Zhou J."/>
        </authorList>
    </citation>
    <scope>NUCLEOTIDE SEQUENCE [LARGE SCALE GENOMIC DNA]</scope>
    <source>
        <strain evidence="10">Zhou-2022a</strain>
        <tissue evidence="10">Leaf</tissue>
    </source>
</reference>
<evidence type="ECO:0000256" key="8">
    <source>
        <dbReference type="SAM" id="Phobius"/>
    </source>
</evidence>
<dbReference type="GO" id="GO:0004518">
    <property type="term" value="F:nuclease activity"/>
    <property type="evidence" value="ECO:0007669"/>
    <property type="project" value="UniProtKB-KW"/>
</dbReference>
<name>A0AAW2BP00_9ROSI</name>
<gene>
    <name evidence="10" type="ORF">SO802_032334</name>
</gene>
<keyword evidence="11" id="KW-1185">Reference proteome</keyword>
<dbReference type="Proteomes" id="UP001459277">
    <property type="component" value="Unassembled WGS sequence"/>
</dbReference>
<keyword evidence="8" id="KW-0812">Transmembrane</keyword>
<dbReference type="InterPro" id="IPR045249">
    <property type="entry name" value="HARBI1-like"/>
</dbReference>
<proteinExistence type="inferred from homology"/>
<feature type="domain" description="DDE Tnp4" evidence="9">
    <location>
        <begin position="219"/>
        <end position="362"/>
    </location>
</feature>